<sequence>MSDVVLPPSAERFVDVLSHRRPDWLTYAEAQANWRESLRPELERLSDSEFAAGYQNYWPIVSDPAEYLNHLWTLVGGGQALTGIRIRGGDTSRPFVDAVALTQPPRGEAEAVQIAQELAARYAAFAPQHVRFWIPEGQEMALERLPAGSYWDFSVVAGLVAEMAKQPRPKHAERLSLRPAPNLEFYPEYAREYAVLHAQNPSHAEYADAAAHTDSAKFLHSRNYTACASISRNPYLFLLLSVGLNPADFWIQSESVSGGFDRYRASGPCLRSLAGWRALWPGCRLP</sequence>
<accession>A0AAU6PYU7</accession>
<protein>
    <submittedName>
        <fullName evidence="1">Uncharacterized protein</fullName>
    </submittedName>
</protein>
<dbReference type="AlphaFoldDB" id="A0AAU6PYU7"/>
<organism evidence="1">
    <name type="scientific">Deinococcus sp. VB142</name>
    <dbReference type="NCBI Taxonomy" id="3112952"/>
    <lineage>
        <taxon>Bacteria</taxon>
        <taxon>Thermotogati</taxon>
        <taxon>Deinococcota</taxon>
        <taxon>Deinococci</taxon>
        <taxon>Deinococcales</taxon>
        <taxon>Deinococcaceae</taxon>
        <taxon>Deinococcus</taxon>
    </lineage>
</organism>
<proteinExistence type="predicted"/>
<reference evidence="1" key="1">
    <citation type="submission" date="2024-03" db="EMBL/GenBank/DDBJ databases">
        <title>Deinococcus weizhi sp. nov., isolated from human skin.</title>
        <authorList>
            <person name="Wei Z."/>
            <person name="Tian F."/>
            <person name="Yang C."/>
            <person name="Xin L.T."/>
            <person name="Wen Z.J."/>
            <person name="Lan K.C."/>
            <person name="Yu L."/>
            <person name="Zhe W."/>
            <person name="Dan F.D."/>
            <person name="Jun W."/>
            <person name="Rui Z."/>
            <person name="Yong X.J."/>
            <person name="Ting Y."/>
            <person name="Wei X."/>
            <person name="Xu Z.G."/>
            <person name="Xin Z."/>
            <person name="Dong F.G."/>
            <person name="Ni X.M."/>
            <person name="Zheng M.G."/>
            <person name="Chun Y."/>
            <person name="Qian W.X."/>
        </authorList>
    </citation>
    <scope>NUCLEOTIDE SEQUENCE</scope>
    <source>
        <strain evidence="1">VB142</strain>
    </source>
</reference>
<evidence type="ECO:0000313" key="1">
    <source>
        <dbReference type="EMBL" id="WYF43245.1"/>
    </source>
</evidence>
<dbReference type="EMBL" id="CP149782">
    <property type="protein sequence ID" value="WYF43245.1"/>
    <property type="molecule type" value="Genomic_DNA"/>
</dbReference>
<name>A0AAU6PYU7_9DEIO</name>
<dbReference type="RefSeq" id="WP_339093742.1">
    <property type="nucleotide sequence ID" value="NZ_CP149782.1"/>
</dbReference>
<gene>
    <name evidence="1" type="ORF">WDJ50_07305</name>
</gene>